<organism evidence="4 5">
    <name type="scientific">Spirodela intermedia</name>
    <name type="common">Intermediate duckweed</name>
    <dbReference type="NCBI Taxonomy" id="51605"/>
    <lineage>
        <taxon>Eukaryota</taxon>
        <taxon>Viridiplantae</taxon>
        <taxon>Streptophyta</taxon>
        <taxon>Embryophyta</taxon>
        <taxon>Tracheophyta</taxon>
        <taxon>Spermatophyta</taxon>
        <taxon>Magnoliopsida</taxon>
        <taxon>Liliopsida</taxon>
        <taxon>Araceae</taxon>
        <taxon>Lemnoideae</taxon>
        <taxon>Spirodela</taxon>
    </lineage>
</organism>
<dbReference type="InterPro" id="IPR011990">
    <property type="entry name" value="TPR-like_helical_dom_sf"/>
</dbReference>
<dbReference type="PROSITE" id="PS51375">
    <property type="entry name" value="PPR"/>
    <property type="match status" value="1"/>
</dbReference>
<gene>
    <name evidence="4" type="ORF">SI8410_18021383</name>
</gene>
<evidence type="ECO:0000313" key="5">
    <source>
        <dbReference type="Proteomes" id="UP000663760"/>
    </source>
</evidence>
<protein>
    <submittedName>
        <fullName evidence="4">Uncharacterized protein</fullName>
    </submittedName>
</protein>
<name>A0A7I8LN03_SPIIN</name>
<feature type="region of interest" description="Disordered" evidence="3">
    <location>
        <begin position="15"/>
        <end position="95"/>
    </location>
</feature>
<sequence>MEKVLTRLIWPSLRRPESGYGARGKASAAAWKQPKSSPSSRRKLPKNLRYPRRAKVPPDSGVNRAAVLKKVEEPERQPTGTAAGDEEDNGEAFDGSVWSQEEIEVISSLFEQRMPQKAVRRRKESAAHVPPPRGARPAGTPAPKRYVRAASRGAPSLRSPVSSRVFKNPEVLVRIAREIGALPADEDASEVLGRWGPFLRKGSLSMTIKELGHMGLPERALQTLCWAQKHRPLFPDDRILASTVEVLARNGQLKMGAPMERYLSSASRTVMEAMARGFIKAGNVDLTRKILLFVRDNKRALDASIHAKLILEAGKNPDRLRLAEVLLDELGDREDLDLRPQDCTAIMKICIRLGRFEAVESLFEWFKQSRVNPTVVMYTTIVHGRFRSGDLRGALAAVWEMEERELLLDLPAYRVVIRLCVALGDLARAARYFSRLKEAGFAPTYDIYRDMIRAYAAGGRLAKCRQICRELETAGWKLDRGAQNLLLQIEDGLLSDD</sequence>
<keyword evidence="5" id="KW-1185">Reference proteome</keyword>
<dbReference type="EMBL" id="LR746281">
    <property type="protein sequence ID" value="CAA7410705.1"/>
    <property type="molecule type" value="Genomic_DNA"/>
</dbReference>
<dbReference type="PANTHER" id="PTHR47930:SF2">
    <property type="entry name" value="PENTATRICOPEPTIDE REPEAT PROTEIN (AFU_ORTHOLOGUE AFUA_8G04250)"/>
    <property type="match status" value="1"/>
</dbReference>
<evidence type="ECO:0000256" key="3">
    <source>
        <dbReference type="SAM" id="MobiDB-lite"/>
    </source>
</evidence>
<proteinExistence type="predicted"/>
<accession>A0A7I8LN03</accession>
<dbReference type="Pfam" id="PF13812">
    <property type="entry name" value="PPR_3"/>
    <property type="match status" value="2"/>
</dbReference>
<dbReference type="Proteomes" id="UP000663760">
    <property type="component" value="Chromosome 18"/>
</dbReference>
<dbReference type="OrthoDB" id="778140at2759"/>
<evidence type="ECO:0000256" key="2">
    <source>
        <dbReference type="PROSITE-ProRule" id="PRU00708"/>
    </source>
</evidence>
<dbReference type="PANTHER" id="PTHR47930">
    <property type="entry name" value="YALI0C12947P"/>
    <property type="match status" value="1"/>
</dbReference>
<reference evidence="4" key="1">
    <citation type="submission" date="2020-02" db="EMBL/GenBank/DDBJ databases">
        <authorList>
            <person name="Scholz U."/>
            <person name="Mascher M."/>
            <person name="Fiebig A."/>
        </authorList>
    </citation>
    <scope>NUCLEOTIDE SEQUENCE</scope>
</reference>
<dbReference type="Gene3D" id="1.25.40.10">
    <property type="entry name" value="Tetratricopeptide repeat domain"/>
    <property type="match status" value="1"/>
</dbReference>
<dbReference type="InterPro" id="IPR002885">
    <property type="entry name" value="PPR_rpt"/>
</dbReference>
<evidence type="ECO:0000313" key="4">
    <source>
        <dbReference type="EMBL" id="CAA7410705.1"/>
    </source>
</evidence>
<feature type="region of interest" description="Disordered" evidence="3">
    <location>
        <begin position="114"/>
        <end position="143"/>
    </location>
</feature>
<feature type="compositionally biased region" description="Basic residues" evidence="3">
    <location>
        <begin position="40"/>
        <end position="55"/>
    </location>
</feature>
<dbReference type="AlphaFoldDB" id="A0A7I8LN03"/>
<feature type="repeat" description="PPR" evidence="2">
    <location>
        <begin position="409"/>
        <end position="443"/>
    </location>
</feature>
<keyword evidence="1" id="KW-0677">Repeat</keyword>
<evidence type="ECO:0000256" key="1">
    <source>
        <dbReference type="ARBA" id="ARBA00022737"/>
    </source>
</evidence>